<proteinExistence type="predicted"/>
<name>A0A1I4DJR2_9ACTN</name>
<feature type="transmembrane region" description="Helical" evidence="1">
    <location>
        <begin position="226"/>
        <end position="246"/>
    </location>
</feature>
<feature type="transmembrane region" description="Helical" evidence="1">
    <location>
        <begin position="91"/>
        <end position="114"/>
    </location>
</feature>
<dbReference type="AlphaFoldDB" id="A0A1I4DJR2"/>
<keyword evidence="1" id="KW-0472">Membrane</keyword>
<feature type="transmembrane region" description="Helical" evidence="1">
    <location>
        <begin position="153"/>
        <end position="173"/>
    </location>
</feature>
<feature type="transmembrane region" description="Helical" evidence="1">
    <location>
        <begin position="197"/>
        <end position="219"/>
    </location>
</feature>
<feature type="transmembrane region" description="Helical" evidence="1">
    <location>
        <begin position="126"/>
        <end position="146"/>
    </location>
</feature>
<keyword evidence="3" id="KW-1185">Reference proteome</keyword>
<feature type="transmembrane region" description="Helical" evidence="1">
    <location>
        <begin position="54"/>
        <end position="71"/>
    </location>
</feature>
<keyword evidence="1" id="KW-1133">Transmembrane helix</keyword>
<evidence type="ECO:0000313" key="3">
    <source>
        <dbReference type="Proteomes" id="UP000198928"/>
    </source>
</evidence>
<dbReference type="OrthoDB" id="4280966at2"/>
<keyword evidence="1" id="KW-0812">Transmembrane</keyword>
<reference evidence="3" key="1">
    <citation type="submission" date="2016-10" db="EMBL/GenBank/DDBJ databases">
        <authorList>
            <person name="Varghese N."/>
            <person name="Submissions S."/>
        </authorList>
    </citation>
    <scope>NUCLEOTIDE SEQUENCE [LARGE SCALE GENOMIC DNA]</scope>
    <source>
        <strain evidence="3">PL19</strain>
    </source>
</reference>
<protein>
    <submittedName>
        <fullName evidence="2">Uncharacterized protein</fullName>
    </submittedName>
</protein>
<dbReference type="Proteomes" id="UP000198928">
    <property type="component" value="Unassembled WGS sequence"/>
</dbReference>
<dbReference type="RefSeq" id="WP_139238120.1">
    <property type="nucleotide sequence ID" value="NZ_FOSG01000010.1"/>
</dbReference>
<evidence type="ECO:0000256" key="1">
    <source>
        <dbReference type="SAM" id="Phobius"/>
    </source>
</evidence>
<gene>
    <name evidence="2" type="ORF">SAMN05192584_110111</name>
</gene>
<sequence length="425" mass="45941">MRLRTLVRTSSALPALPLALALVVLYYTSGTSEQIAFWPYPYAPTLVQQPIELMYAVSYAVVSAAAAWQGARLKEAGVWQMAASRPTWQIITLALAPIVALGWLMLITPVVMAFVQTPTWPTWDSLPPLLLGMALCCAHALIGFSIGRWVKPLIAAPALMCLVFVVVAFPHSMNPPWLRHMMGEYSAQLGFGETATFASMAAQFLPTAGVAAAVGLVWIRRGHLAVRAGIGAALVVASTAGAYNIVEDWNFNPSLNAGRVAVVCSGRAPEVCMPEQARGDIAAVSAEVRDTYTKLKAYGVVEDVPRTVRDSIVYGRFEPDPSPTTAYIPLSLAWKSHAVAATIVDGTPKFGCDAKPEASIAVNMWLGRKLGHTIGFESVARGNPFYTRAQHDEITRTVDEVSRKPVAQQRAWYGQMLEDGCEEAP</sequence>
<accession>A0A1I4DJR2</accession>
<evidence type="ECO:0000313" key="2">
    <source>
        <dbReference type="EMBL" id="SFK92697.1"/>
    </source>
</evidence>
<organism evidence="2 3">
    <name type="scientific">Streptomyces pini</name>
    <dbReference type="NCBI Taxonomy" id="1520580"/>
    <lineage>
        <taxon>Bacteria</taxon>
        <taxon>Bacillati</taxon>
        <taxon>Actinomycetota</taxon>
        <taxon>Actinomycetes</taxon>
        <taxon>Kitasatosporales</taxon>
        <taxon>Streptomycetaceae</taxon>
        <taxon>Streptomyces</taxon>
    </lineage>
</organism>
<dbReference type="EMBL" id="FOSG01000010">
    <property type="protein sequence ID" value="SFK92697.1"/>
    <property type="molecule type" value="Genomic_DNA"/>
</dbReference>